<dbReference type="STRING" id="339866.GCA_001418255_00668"/>
<evidence type="ECO:0000256" key="1">
    <source>
        <dbReference type="SAM" id="MobiDB-lite"/>
    </source>
</evidence>
<feature type="region of interest" description="Disordered" evidence="1">
    <location>
        <begin position="38"/>
        <end position="141"/>
    </location>
</feature>
<evidence type="ECO:0008006" key="5">
    <source>
        <dbReference type="Google" id="ProtNLM"/>
    </source>
</evidence>
<dbReference type="EMBL" id="CYHF01000002">
    <property type="protein sequence ID" value="CUA94592.1"/>
    <property type="molecule type" value="Genomic_DNA"/>
</dbReference>
<feature type="signal peptide" evidence="2">
    <location>
        <begin position="1"/>
        <end position="23"/>
    </location>
</feature>
<evidence type="ECO:0000313" key="4">
    <source>
        <dbReference type="Proteomes" id="UP000183649"/>
    </source>
</evidence>
<keyword evidence="4" id="KW-1185">Reference proteome</keyword>
<gene>
    <name evidence="3" type="ORF">Ga0061069_102144</name>
</gene>
<feature type="compositionally biased region" description="Basic residues" evidence="1">
    <location>
        <begin position="106"/>
        <end position="127"/>
    </location>
</feature>
<proteinExistence type="predicted"/>
<accession>A0A0K6HUB1</accession>
<dbReference type="RefSeq" id="WP_055449611.1">
    <property type="nucleotide sequence ID" value="NZ_CYHF01000002.1"/>
</dbReference>
<reference evidence="4" key="1">
    <citation type="submission" date="2015-08" db="EMBL/GenBank/DDBJ databases">
        <authorList>
            <person name="Varghese N."/>
        </authorList>
    </citation>
    <scope>NUCLEOTIDE SEQUENCE [LARGE SCALE GENOMIC DNA]</scope>
    <source>
        <strain evidence="4">DSM 18181</strain>
    </source>
</reference>
<dbReference type="OrthoDB" id="9154761at2"/>
<feature type="compositionally biased region" description="Low complexity" evidence="1">
    <location>
        <begin position="84"/>
        <end position="105"/>
    </location>
</feature>
<feature type="chain" id="PRO_5005504897" description="DUF4124 domain-containing protein" evidence="2">
    <location>
        <begin position="24"/>
        <end position="141"/>
    </location>
</feature>
<organism evidence="3 4">
    <name type="scientific">Thiomonas bhubaneswarensis</name>
    <dbReference type="NCBI Taxonomy" id="339866"/>
    <lineage>
        <taxon>Bacteria</taxon>
        <taxon>Pseudomonadati</taxon>
        <taxon>Pseudomonadota</taxon>
        <taxon>Betaproteobacteria</taxon>
        <taxon>Burkholderiales</taxon>
        <taxon>Thiomonas</taxon>
    </lineage>
</organism>
<protein>
    <recommendedName>
        <fullName evidence="5">DUF4124 domain-containing protein</fullName>
    </recommendedName>
</protein>
<dbReference type="AlphaFoldDB" id="A0A0K6HUB1"/>
<dbReference type="Proteomes" id="UP000183649">
    <property type="component" value="Unassembled WGS sequence"/>
</dbReference>
<evidence type="ECO:0000313" key="3">
    <source>
        <dbReference type="EMBL" id="CUA94592.1"/>
    </source>
</evidence>
<sequence length="141" mass="15442">MRCAVSLACTALLGVATAGLAVAQTAGPQAKPIWRCGNSYSHQPCDDGHAVSAQDPRTPQQRQQAEEQQHRLSALLAERDAQRAEQQAQQRKEAAAMQRAQLKALRAQHRAAKKARAAQTSRKKRQIKPAPQRKVVVPQQP</sequence>
<name>A0A0K6HUB1_9BURK</name>
<keyword evidence="2" id="KW-0732">Signal</keyword>
<evidence type="ECO:0000256" key="2">
    <source>
        <dbReference type="SAM" id="SignalP"/>
    </source>
</evidence>